<dbReference type="KEGG" id="chyd:H4K34_00165"/>
<proteinExistence type="predicted"/>
<organism evidence="2 3">
    <name type="scientific">Croceimicrobium hydrocarbonivorans</name>
    <dbReference type="NCBI Taxonomy" id="2761580"/>
    <lineage>
        <taxon>Bacteria</taxon>
        <taxon>Pseudomonadati</taxon>
        <taxon>Bacteroidota</taxon>
        <taxon>Flavobacteriia</taxon>
        <taxon>Flavobacteriales</taxon>
        <taxon>Owenweeksiaceae</taxon>
        <taxon>Croceimicrobium</taxon>
    </lineage>
</organism>
<keyword evidence="3" id="KW-1185">Reference proteome</keyword>
<evidence type="ECO:0000256" key="1">
    <source>
        <dbReference type="SAM" id="Phobius"/>
    </source>
</evidence>
<dbReference type="EMBL" id="CP060139">
    <property type="protein sequence ID" value="QNR24286.1"/>
    <property type="molecule type" value="Genomic_DNA"/>
</dbReference>
<reference evidence="2 3" key="1">
    <citation type="submission" date="2020-08" db="EMBL/GenBank/DDBJ databases">
        <title>Croceimicrobium hydrocarbonivorans gen. nov., sp. nov., a novel marine bacterium isolated from a bacterial consortium that degrades polyethylene terephthalate.</title>
        <authorList>
            <person name="Liu R."/>
        </authorList>
    </citation>
    <scope>NUCLEOTIDE SEQUENCE [LARGE SCALE GENOMIC DNA]</scope>
    <source>
        <strain evidence="2 3">A20-9</strain>
    </source>
</reference>
<dbReference type="RefSeq" id="WP_210758813.1">
    <property type="nucleotide sequence ID" value="NZ_CP060139.1"/>
</dbReference>
<sequence>MKSLYTDFSLKPHWSAQKIMQKLWADLKKENPDARLKTEHLQALLIFSDPKLKKYYHLIFLKNQRLNPKVQGFLDLRLQQCADLAPESRPKHSDFKISKLLIAYELELILGALALEAFFFRLSYRDHKNREIPIDQRPIRAIAFIHFAFVYGLGIGLTYLDLRFIAFPILVFLVRFQLRFRKQRLAYSRDILRQSLNLGSLPDDHGN</sequence>
<name>A0A7H0VEY8_9FLAO</name>
<evidence type="ECO:0000313" key="3">
    <source>
        <dbReference type="Proteomes" id="UP000516305"/>
    </source>
</evidence>
<evidence type="ECO:0000313" key="2">
    <source>
        <dbReference type="EMBL" id="QNR24286.1"/>
    </source>
</evidence>
<feature type="transmembrane region" description="Helical" evidence="1">
    <location>
        <begin position="141"/>
        <end position="158"/>
    </location>
</feature>
<keyword evidence="1" id="KW-0472">Membrane</keyword>
<dbReference type="AlphaFoldDB" id="A0A7H0VEY8"/>
<feature type="transmembrane region" description="Helical" evidence="1">
    <location>
        <begin position="101"/>
        <end position="120"/>
    </location>
</feature>
<keyword evidence="1" id="KW-1133">Transmembrane helix</keyword>
<protein>
    <submittedName>
        <fullName evidence="2">Uncharacterized protein</fullName>
    </submittedName>
</protein>
<dbReference type="Proteomes" id="UP000516305">
    <property type="component" value="Chromosome"/>
</dbReference>
<keyword evidence="1" id="KW-0812">Transmembrane</keyword>
<gene>
    <name evidence="2" type="ORF">H4K34_00165</name>
</gene>
<accession>A0A7H0VEY8</accession>